<organism evidence="2 3">
    <name type="scientific">Thermogymnomonas acidicola</name>
    <dbReference type="NCBI Taxonomy" id="399579"/>
    <lineage>
        <taxon>Archaea</taxon>
        <taxon>Methanobacteriati</taxon>
        <taxon>Thermoplasmatota</taxon>
        <taxon>Thermoplasmata</taxon>
        <taxon>Thermoplasmatales</taxon>
        <taxon>Thermogymnomonas</taxon>
    </lineage>
</organism>
<dbReference type="AlphaFoldDB" id="A0AA37BS08"/>
<comment type="caution">
    <text evidence="2">The sequence shown here is derived from an EMBL/GenBank/DDBJ whole genome shotgun (WGS) entry which is preliminary data.</text>
</comment>
<keyword evidence="1" id="KW-1133">Transmembrane helix</keyword>
<sequence length="135" mass="13780">MWNSRGHALAVPVFASAVVISAGAAVMRYRHMVPLYLTVATYTAATALMVVGFLVALGSRKAAWAAFALAFAGMAVSTNPAHIRALAAFGTGPFISAADITMVVGFYALPAVYVVMFLLGRRAKGGGVAGGAGSE</sequence>
<reference evidence="2" key="1">
    <citation type="journal article" date="2014" name="Int. J. Syst. Evol. Microbiol.">
        <title>Complete genome sequence of Corynebacterium casei LMG S-19264T (=DSM 44701T), isolated from a smear-ripened cheese.</title>
        <authorList>
            <consortium name="US DOE Joint Genome Institute (JGI-PGF)"/>
            <person name="Walter F."/>
            <person name="Albersmeier A."/>
            <person name="Kalinowski J."/>
            <person name="Ruckert C."/>
        </authorList>
    </citation>
    <scope>NUCLEOTIDE SEQUENCE</scope>
    <source>
        <strain evidence="2">JCM 13583</strain>
    </source>
</reference>
<evidence type="ECO:0000313" key="3">
    <source>
        <dbReference type="Proteomes" id="UP000632195"/>
    </source>
</evidence>
<reference evidence="2" key="2">
    <citation type="submission" date="2022-09" db="EMBL/GenBank/DDBJ databases">
        <authorList>
            <person name="Sun Q."/>
            <person name="Ohkuma M."/>
        </authorList>
    </citation>
    <scope>NUCLEOTIDE SEQUENCE</scope>
    <source>
        <strain evidence="2">JCM 13583</strain>
    </source>
</reference>
<dbReference type="Proteomes" id="UP000632195">
    <property type="component" value="Unassembled WGS sequence"/>
</dbReference>
<keyword evidence="3" id="KW-1185">Reference proteome</keyword>
<evidence type="ECO:0000313" key="2">
    <source>
        <dbReference type="EMBL" id="GGM76438.1"/>
    </source>
</evidence>
<keyword evidence="1" id="KW-0812">Transmembrane</keyword>
<gene>
    <name evidence="2" type="ORF">GCM10007108_12960</name>
</gene>
<dbReference type="EMBL" id="BMNY01000002">
    <property type="protein sequence ID" value="GGM76438.1"/>
    <property type="molecule type" value="Genomic_DNA"/>
</dbReference>
<proteinExistence type="predicted"/>
<keyword evidence="1" id="KW-0472">Membrane</keyword>
<feature type="transmembrane region" description="Helical" evidence="1">
    <location>
        <begin position="34"/>
        <end position="57"/>
    </location>
</feature>
<accession>A0AA37BS08</accession>
<name>A0AA37BS08_9ARCH</name>
<feature type="transmembrane region" description="Helical" evidence="1">
    <location>
        <begin position="64"/>
        <end position="83"/>
    </location>
</feature>
<evidence type="ECO:0000256" key="1">
    <source>
        <dbReference type="SAM" id="Phobius"/>
    </source>
</evidence>
<protein>
    <submittedName>
        <fullName evidence="2">Uncharacterized protein</fullName>
    </submittedName>
</protein>
<feature type="transmembrane region" description="Helical" evidence="1">
    <location>
        <begin position="95"/>
        <end position="119"/>
    </location>
</feature>
<dbReference type="RefSeq" id="WP_188681439.1">
    <property type="nucleotide sequence ID" value="NZ_BMNY01000002.1"/>
</dbReference>